<proteinExistence type="predicted"/>
<dbReference type="GO" id="GO:0016301">
    <property type="term" value="F:kinase activity"/>
    <property type="evidence" value="ECO:0007669"/>
    <property type="project" value="UniProtKB-KW"/>
</dbReference>
<reference evidence="4 5" key="1">
    <citation type="submission" date="2019-03" db="EMBL/GenBank/DDBJ databases">
        <title>Genomic analyses of the natural microbiome of Caenorhabditis elegans.</title>
        <authorList>
            <person name="Samuel B."/>
        </authorList>
    </citation>
    <scope>NUCLEOTIDE SEQUENCE [LARGE SCALE GENOMIC DNA]</scope>
    <source>
        <strain evidence="4 5">JUb89</strain>
    </source>
</reference>
<feature type="domain" description="HipA-like C-terminal" evidence="3">
    <location>
        <begin position="26"/>
        <end position="227"/>
    </location>
</feature>
<gene>
    <name evidence="4" type="ORF">EC844_101331</name>
</gene>
<organism evidence="4 5">
    <name type="scientific">Acinetobacter calcoaceticus</name>
    <dbReference type="NCBI Taxonomy" id="471"/>
    <lineage>
        <taxon>Bacteria</taxon>
        <taxon>Pseudomonadati</taxon>
        <taxon>Pseudomonadota</taxon>
        <taxon>Gammaproteobacteria</taxon>
        <taxon>Moraxellales</taxon>
        <taxon>Moraxellaceae</taxon>
        <taxon>Acinetobacter</taxon>
        <taxon>Acinetobacter calcoaceticus/baumannii complex</taxon>
    </lineage>
</organism>
<sequence length="293" mass="33655">MSEDQKLYSIYDISHYESDLPEQQGTKAKFWYINDQNKEFLFKSVKSRTGDRLGDDWAEKISCELAELLGVPHPYYELALHKGIRGVITENFISQRGEYLTAGNELLQEYLVDPSEMNPNIQYIEHVHKVMCEMILGKPIGFGSFSNIKTASDFFVGYLMFDALISNQDRHNENWGMIVTLKGTNHLAPSYDHGAGLARNESDEIRAMRLSSKDRGQQISTYAKKAKSQFLDPKSQKRLKLLEAFRQYGLIEKGAARAWLDQLRHIDVDTIKLIIDRVPCERMSLVAKAFTYQ</sequence>
<dbReference type="AlphaFoldDB" id="A0A4R1Y716"/>
<keyword evidence="1" id="KW-0808">Transferase</keyword>
<evidence type="ECO:0000313" key="5">
    <source>
        <dbReference type="Proteomes" id="UP000294963"/>
    </source>
</evidence>
<dbReference type="OrthoDB" id="9812605at2"/>
<protein>
    <recommendedName>
        <fullName evidence="3">HipA-like C-terminal domain-containing protein</fullName>
    </recommendedName>
</protein>
<evidence type="ECO:0000256" key="2">
    <source>
        <dbReference type="ARBA" id="ARBA00022777"/>
    </source>
</evidence>
<dbReference type="Gene3D" id="1.10.1070.20">
    <property type="match status" value="1"/>
</dbReference>
<dbReference type="InterPro" id="IPR012893">
    <property type="entry name" value="HipA-like_C"/>
</dbReference>
<comment type="caution">
    <text evidence="4">The sequence shown here is derived from an EMBL/GenBank/DDBJ whole genome shotgun (WGS) entry which is preliminary data.</text>
</comment>
<dbReference type="Proteomes" id="UP000294963">
    <property type="component" value="Unassembled WGS sequence"/>
</dbReference>
<keyword evidence="5" id="KW-1185">Reference proteome</keyword>
<dbReference type="Pfam" id="PF07804">
    <property type="entry name" value="HipA_C"/>
    <property type="match status" value="1"/>
</dbReference>
<keyword evidence="2" id="KW-0418">Kinase</keyword>
<evidence type="ECO:0000313" key="4">
    <source>
        <dbReference type="EMBL" id="TCM71050.1"/>
    </source>
</evidence>
<accession>A0A4R1Y716</accession>
<evidence type="ECO:0000256" key="1">
    <source>
        <dbReference type="ARBA" id="ARBA00022679"/>
    </source>
</evidence>
<evidence type="ECO:0000259" key="3">
    <source>
        <dbReference type="Pfam" id="PF07804"/>
    </source>
</evidence>
<dbReference type="EMBL" id="SLVJ01000001">
    <property type="protein sequence ID" value="TCM71050.1"/>
    <property type="molecule type" value="Genomic_DNA"/>
</dbReference>
<name>A0A4R1Y716_ACICA</name>